<dbReference type="NCBIfam" id="NF008726">
    <property type="entry name" value="PRK11728.1"/>
    <property type="match status" value="1"/>
</dbReference>
<keyword evidence="8" id="KW-1185">Reference proteome</keyword>
<keyword evidence="4" id="KW-0560">Oxidoreductase</keyword>
<name>A0A290QFI7_9BACT</name>
<dbReference type="InterPro" id="IPR036188">
    <property type="entry name" value="FAD/NAD-bd_sf"/>
</dbReference>
<evidence type="ECO:0000259" key="6">
    <source>
        <dbReference type="Pfam" id="PF01266"/>
    </source>
</evidence>
<accession>A0A290QFI7</accession>
<dbReference type="Proteomes" id="UP000217265">
    <property type="component" value="Chromosome"/>
</dbReference>
<evidence type="ECO:0000256" key="1">
    <source>
        <dbReference type="ARBA" id="ARBA00001974"/>
    </source>
</evidence>
<evidence type="ECO:0000313" key="8">
    <source>
        <dbReference type="Proteomes" id="UP000217265"/>
    </source>
</evidence>
<proteinExistence type="inferred from homology"/>
<gene>
    <name evidence="7" type="ORF">CMV30_09110</name>
</gene>
<sequence>MNYILVGGGLVGMGTALALKRLQPDARIQILEKEPRVGQHQSTHNSGVLHAGLYYKPGSLKARLAVDGIRRMVAFCEEHGVKHEICGKLVVATTPEEVARLHTLIERGTQNGLRGLRWLEREAFREIEPHAAGLAAVQVPEEGIVDYHGVCAAMEKTLRAQGVLIATGARVKKSVRGGTSGAGQSWRVETTAGDFTGDFLINCAGLHCDRVAESAGEKREARIVPFRGEYYKLKPSAQSLVRHLIYPVPDPAFPFLGVHFTRMIEGGVEAGPNAVLAYAREGYTKWQIRPGDLFDALSYGGLWAFMKKHRAMAWEEVRRSFSKKLFCQSLQTLVPELTEADLEPGGAGVRAQAMLPDGTLIQDFHLVERAGALHVLNAPSPAATASLAIGEYVAARVVGGAASV</sequence>
<dbReference type="PANTHER" id="PTHR43104:SF2">
    <property type="entry name" value="L-2-HYDROXYGLUTARATE DEHYDROGENASE, MITOCHONDRIAL"/>
    <property type="match status" value="1"/>
</dbReference>
<dbReference type="Gene3D" id="3.30.9.10">
    <property type="entry name" value="D-Amino Acid Oxidase, subunit A, domain 2"/>
    <property type="match status" value="1"/>
</dbReference>
<dbReference type="Pfam" id="PF01266">
    <property type="entry name" value="DAO"/>
    <property type="match status" value="1"/>
</dbReference>
<evidence type="ECO:0000256" key="3">
    <source>
        <dbReference type="ARBA" id="ARBA00022827"/>
    </source>
</evidence>
<dbReference type="AlphaFoldDB" id="A0A290QFI7"/>
<feature type="domain" description="FAD dependent oxidoreductase" evidence="6">
    <location>
        <begin position="5"/>
        <end position="396"/>
    </location>
</feature>
<dbReference type="SUPFAM" id="SSF51905">
    <property type="entry name" value="FAD/NAD(P)-binding domain"/>
    <property type="match status" value="1"/>
</dbReference>
<evidence type="ECO:0000256" key="5">
    <source>
        <dbReference type="ARBA" id="ARBA00037941"/>
    </source>
</evidence>
<comment type="similarity">
    <text evidence="5">Belongs to the L2HGDH family.</text>
</comment>
<dbReference type="EMBL" id="CP023344">
    <property type="protein sequence ID" value="ATC64098.1"/>
    <property type="molecule type" value="Genomic_DNA"/>
</dbReference>
<organism evidence="7 8">
    <name type="scientific">Nibricoccus aquaticus</name>
    <dbReference type="NCBI Taxonomy" id="2576891"/>
    <lineage>
        <taxon>Bacteria</taxon>
        <taxon>Pseudomonadati</taxon>
        <taxon>Verrucomicrobiota</taxon>
        <taxon>Opitutia</taxon>
        <taxon>Opitutales</taxon>
        <taxon>Opitutaceae</taxon>
        <taxon>Nibricoccus</taxon>
    </lineage>
</organism>
<dbReference type="KEGG" id="vbh:CMV30_09110"/>
<evidence type="ECO:0000313" key="7">
    <source>
        <dbReference type="EMBL" id="ATC64098.1"/>
    </source>
</evidence>
<dbReference type="InterPro" id="IPR006076">
    <property type="entry name" value="FAD-dep_OxRdtase"/>
</dbReference>
<evidence type="ECO:0000256" key="2">
    <source>
        <dbReference type="ARBA" id="ARBA00022630"/>
    </source>
</evidence>
<evidence type="ECO:0000256" key="4">
    <source>
        <dbReference type="ARBA" id="ARBA00023002"/>
    </source>
</evidence>
<dbReference type="OrthoDB" id="9801699at2"/>
<keyword evidence="3" id="KW-0274">FAD</keyword>
<dbReference type="Gene3D" id="3.50.50.60">
    <property type="entry name" value="FAD/NAD(P)-binding domain"/>
    <property type="match status" value="1"/>
</dbReference>
<dbReference type="GO" id="GO:0047545">
    <property type="term" value="F:(S)-2-hydroxyglutarate dehydrogenase activity"/>
    <property type="evidence" value="ECO:0007669"/>
    <property type="project" value="TreeGrafter"/>
</dbReference>
<protein>
    <submittedName>
        <fullName evidence="7">L-2-hydroxyglutarate oxidase</fullName>
    </submittedName>
</protein>
<dbReference type="RefSeq" id="WP_096055730.1">
    <property type="nucleotide sequence ID" value="NZ_CP023344.1"/>
</dbReference>
<reference evidence="7 8" key="1">
    <citation type="submission" date="2017-09" db="EMBL/GenBank/DDBJ databases">
        <title>Complete genome sequence of Verrucomicrobial strain HZ-65, isolated from freshwater.</title>
        <authorList>
            <person name="Choi A."/>
        </authorList>
    </citation>
    <scope>NUCLEOTIDE SEQUENCE [LARGE SCALE GENOMIC DNA]</scope>
    <source>
        <strain evidence="7 8">HZ-65</strain>
    </source>
</reference>
<keyword evidence="2" id="KW-0285">Flavoprotein</keyword>
<dbReference type="PANTHER" id="PTHR43104">
    <property type="entry name" value="L-2-HYDROXYGLUTARATE DEHYDROGENASE, MITOCHONDRIAL"/>
    <property type="match status" value="1"/>
</dbReference>
<comment type="cofactor">
    <cofactor evidence="1">
        <name>FAD</name>
        <dbReference type="ChEBI" id="CHEBI:57692"/>
    </cofactor>
</comment>
<dbReference type="GO" id="GO:0005737">
    <property type="term" value="C:cytoplasm"/>
    <property type="evidence" value="ECO:0007669"/>
    <property type="project" value="TreeGrafter"/>
</dbReference>